<dbReference type="EMBL" id="JACASE010000009">
    <property type="protein sequence ID" value="KAF6436458.1"/>
    <property type="molecule type" value="Genomic_DNA"/>
</dbReference>
<evidence type="ECO:0000313" key="2">
    <source>
        <dbReference type="EMBL" id="KAF6436458.1"/>
    </source>
</evidence>
<organism evidence="2 3">
    <name type="scientific">Rousettus aegyptiacus</name>
    <name type="common">Egyptian fruit bat</name>
    <name type="synonym">Pteropus aegyptiacus</name>
    <dbReference type="NCBI Taxonomy" id="9407"/>
    <lineage>
        <taxon>Eukaryota</taxon>
        <taxon>Metazoa</taxon>
        <taxon>Chordata</taxon>
        <taxon>Craniata</taxon>
        <taxon>Vertebrata</taxon>
        <taxon>Euteleostomi</taxon>
        <taxon>Mammalia</taxon>
        <taxon>Eutheria</taxon>
        <taxon>Laurasiatheria</taxon>
        <taxon>Chiroptera</taxon>
        <taxon>Yinpterochiroptera</taxon>
        <taxon>Pteropodoidea</taxon>
        <taxon>Pteropodidae</taxon>
        <taxon>Rousettinae</taxon>
        <taxon>Rousettus</taxon>
    </lineage>
</organism>
<gene>
    <name evidence="2" type="ORF">HJG63_018230</name>
</gene>
<comment type="caution">
    <text evidence="2">The sequence shown here is derived from an EMBL/GenBank/DDBJ whole genome shotgun (WGS) entry which is preliminary data.</text>
</comment>
<feature type="region of interest" description="Disordered" evidence="1">
    <location>
        <begin position="24"/>
        <end position="59"/>
    </location>
</feature>
<proteinExistence type="predicted"/>
<keyword evidence="3" id="KW-1185">Reference proteome</keyword>
<protein>
    <submittedName>
        <fullName evidence="2">Suppressor of cytokine signaling 6</fullName>
    </submittedName>
</protein>
<dbReference type="Proteomes" id="UP000593571">
    <property type="component" value="Unassembled WGS sequence"/>
</dbReference>
<accession>A0A7J8ELU7</accession>
<evidence type="ECO:0000313" key="3">
    <source>
        <dbReference type="Proteomes" id="UP000593571"/>
    </source>
</evidence>
<name>A0A7J8ELU7_ROUAE</name>
<dbReference type="AlphaFoldDB" id="A0A7J8ELU7"/>
<evidence type="ECO:0000256" key="1">
    <source>
        <dbReference type="SAM" id="MobiDB-lite"/>
    </source>
</evidence>
<sequence length="125" mass="13808">MRPTPRPLDLQPGETRLKMEEARVEGLVRSSNASPARNDVGKGCRRLQPGTSCGASRGGDLCLQLSERGRRSPHVRRPPCGLWGPGEGCVAGRVAPLGSGRLLPWRFLRFVLQWQRTLSPQTVIW</sequence>
<reference evidence="2 3" key="1">
    <citation type="journal article" date="2020" name="Nature">
        <title>Six reference-quality genomes reveal evolution of bat adaptations.</title>
        <authorList>
            <person name="Jebb D."/>
            <person name="Huang Z."/>
            <person name="Pippel M."/>
            <person name="Hughes G.M."/>
            <person name="Lavrichenko K."/>
            <person name="Devanna P."/>
            <person name="Winkler S."/>
            <person name="Jermiin L.S."/>
            <person name="Skirmuntt E.C."/>
            <person name="Katzourakis A."/>
            <person name="Burkitt-Gray L."/>
            <person name="Ray D.A."/>
            <person name="Sullivan K.A.M."/>
            <person name="Roscito J.G."/>
            <person name="Kirilenko B.M."/>
            <person name="Davalos L.M."/>
            <person name="Corthals A.P."/>
            <person name="Power M.L."/>
            <person name="Jones G."/>
            <person name="Ransome R.D."/>
            <person name="Dechmann D.K.N."/>
            <person name="Locatelli A.G."/>
            <person name="Puechmaille S.J."/>
            <person name="Fedrigo O."/>
            <person name="Jarvis E.D."/>
            <person name="Hiller M."/>
            <person name="Vernes S.C."/>
            <person name="Myers E.W."/>
            <person name="Teeling E.C."/>
        </authorList>
    </citation>
    <scope>NUCLEOTIDE SEQUENCE [LARGE SCALE GENOMIC DNA]</scope>
    <source>
        <strain evidence="2">MRouAeg1</strain>
        <tissue evidence="2">Muscle</tissue>
    </source>
</reference>